<dbReference type="EMBL" id="NBNE01002102">
    <property type="protein sequence ID" value="OWZ11518.1"/>
    <property type="molecule type" value="Genomic_DNA"/>
</dbReference>
<protein>
    <submittedName>
        <fullName evidence="1">Uncharacterized protein</fullName>
    </submittedName>
</protein>
<proteinExistence type="predicted"/>
<sequence>MKCLDKAGKCGHWDVVRWFYQRINDYVSSSECQTADYDDDGYYRELGDCAFYQCNLEQYKWALTNYFELSNYFSVDKWDLSERQDMWAVVRYALNDAHGNN</sequence>
<keyword evidence="2" id="KW-1185">Reference proteome</keyword>
<name>A0A225W2U5_9STRA</name>
<evidence type="ECO:0000313" key="1">
    <source>
        <dbReference type="EMBL" id="OWZ11518.1"/>
    </source>
</evidence>
<comment type="caution">
    <text evidence="1">The sequence shown here is derived from an EMBL/GenBank/DDBJ whole genome shotgun (WGS) entry which is preliminary data.</text>
</comment>
<organism evidence="1 2">
    <name type="scientific">Phytophthora megakarya</name>
    <dbReference type="NCBI Taxonomy" id="4795"/>
    <lineage>
        <taxon>Eukaryota</taxon>
        <taxon>Sar</taxon>
        <taxon>Stramenopiles</taxon>
        <taxon>Oomycota</taxon>
        <taxon>Peronosporomycetes</taxon>
        <taxon>Peronosporales</taxon>
        <taxon>Peronosporaceae</taxon>
        <taxon>Phytophthora</taxon>
    </lineage>
</organism>
<evidence type="ECO:0000313" key="2">
    <source>
        <dbReference type="Proteomes" id="UP000198211"/>
    </source>
</evidence>
<dbReference type="Proteomes" id="UP000198211">
    <property type="component" value="Unassembled WGS sequence"/>
</dbReference>
<gene>
    <name evidence="1" type="ORF">PHMEG_00015445</name>
</gene>
<reference evidence="2" key="1">
    <citation type="submission" date="2017-03" db="EMBL/GenBank/DDBJ databases">
        <title>Phytopthora megakarya and P. palmivora, two closely related causual agents of cacao black pod achieved similar genome size and gene model numbers by different mechanisms.</title>
        <authorList>
            <person name="Ali S."/>
            <person name="Shao J."/>
            <person name="Larry D.J."/>
            <person name="Kronmiller B."/>
            <person name="Shen D."/>
            <person name="Strem M.D."/>
            <person name="Melnick R.L."/>
            <person name="Guiltinan M.J."/>
            <person name="Tyler B.M."/>
            <person name="Meinhardt L.W."/>
            <person name="Bailey B.A."/>
        </authorList>
    </citation>
    <scope>NUCLEOTIDE SEQUENCE [LARGE SCALE GENOMIC DNA]</scope>
    <source>
        <strain evidence="2">zdho120</strain>
    </source>
</reference>
<accession>A0A225W2U5</accession>
<dbReference type="OrthoDB" id="103952at2759"/>
<dbReference type="AlphaFoldDB" id="A0A225W2U5"/>